<dbReference type="PROSITE" id="PS51464">
    <property type="entry name" value="SIS"/>
    <property type="match status" value="2"/>
</dbReference>
<dbReference type="InterPro" id="IPR046348">
    <property type="entry name" value="SIS_dom_sf"/>
</dbReference>
<dbReference type="EMBL" id="WTYD01000001">
    <property type="protein sequence ID" value="MXO53108.1"/>
    <property type="molecule type" value="Genomic_DNA"/>
</dbReference>
<reference evidence="4 5" key="1">
    <citation type="submission" date="2019-12" db="EMBL/GenBank/DDBJ databases">
        <title>Genomic-based taxomic classification of the family Erythrobacteraceae.</title>
        <authorList>
            <person name="Xu L."/>
        </authorList>
    </citation>
    <scope>NUCLEOTIDE SEQUENCE [LARGE SCALE GENOMIC DNA]</scope>
    <source>
        <strain evidence="4 5">JCM 17468</strain>
    </source>
</reference>
<evidence type="ECO:0000313" key="5">
    <source>
        <dbReference type="Proteomes" id="UP000430272"/>
    </source>
</evidence>
<name>A0A844Y7U2_9SPHN</name>
<feature type="domain" description="SIS" evidence="3">
    <location>
        <begin position="191"/>
        <end position="325"/>
    </location>
</feature>
<keyword evidence="5" id="KW-1185">Reference proteome</keyword>
<dbReference type="PANTHER" id="PTHR10937:SF8">
    <property type="entry name" value="AMINOTRANSFERASE-RELATED"/>
    <property type="match status" value="1"/>
</dbReference>
<sequence length="335" mass="35406">MAREAAEAPRRAALQRERNRNALREAARRIRALDPPFAITIARGSSDHAASFAKYLFETRLGIPTVSQSPSLATLFKATSPRLKGTLALAISQSGRSPDLIETASAARAAGATVVAMVNDETSPLAREADILLPLHAGEEHSIAATKSFIASLVAVADLVSALQTGEVLAKALDEIEAVLEKAYTRDWTAAIGPLSALDRLLVLGRGCTLPIAGEAALKFKEVARIHAEAFSSAEVAHGPMALIGEGDPVFAFAPGDAAQDSFLERLGSLHERGAQILSAGSANTCALPAIRSRDPAVEAIGMILSFYRLVEALARSRGLDPDRPPHLSKVTRTR</sequence>
<comment type="caution">
    <text evidence="4">The sequence shown here is derived from an EMBL/GenBank/DDBJ whole genome shotgun (WGS) entry which is preliminary data.</text>
</comment>
<dbReference type="PANTHER" id="PTHR10937">
    <property type="entry name" value="GLUCOSAMINE--FRUCTOSE-6-PHOSPHATE AMINOTRANSFERASE, ISOMERIZING"/>
    <property type="match status" value="1"/>
</dbReference>
<dbReference type="Gene3D" id="3.40.50.10490">
    <property type="entry name" value="Glucose-6-phosphate isomerase like protein, domain 1"/>
    <property type="match status" value="2"/>
</dbReference>
<dbReference type="Proteomes" id="UP000430272">
    <property type="component" value="Unassembled WGS sequence"/>
</dbReference>
<dbReference type="GO" id="GO:0008483">
    <property type="term" value="F:transaminase activity"/>
    <property type="evidence" value="ECO:0007669"/>
    <property type="project" value="UniProtKB-KW"/>
</dbReference>
<evidence type="ECO:0000256" key="2">
    <source>
        <dbReference type="ARBA" id="ARBA00022737"/>
    </source>
</evidence>
<dbReference type="InterPro" id="IPR035490">
    <property type="entry name" value="GlmS/FrlB_SIS"/>
</dbReference>
<feature type="domain" description="SIS" evidence="3">
    <location>
        <begin position="26"/>
        <end position="171"/>
    </location>
</feature>
<accession>A0A844Y7U2</accession>
<keyword evidence="1" id="KW-0032">Aminotransferase</keyword>
<dbReference type="GO" id="GO:0097367">
    <property type="term" value="F:carbohydrate derivative binding"/>
    <property type="evidence" value="ECO:0007669"/>
    <property type="project" value="InterPro"/>
</dbReference>
<dbReference type="OrthoDB" id="9761808at2"/>
<keyword evidence="2" id="KW-0677">Repeat</keyword>
<evidence type="ECO:0000259" key="3">
    <source>
        <dbReference type="PROSITE" id="PS51464"/>
    </source>
</evidence>
<dbReference type="InterPro" id="IPR001347">
    <property type="entry name" value="SIS_dom"/>
</dbReference>
<dbReference type="Pfam" id="PF01380">
    <property type="entry name" value="SIS"/>
    <property type="match status" value="2"/>
</dbReference>
<dbReference type="AlphaFoldDB" id="A0A844Y7U2"/>
<evidence type="ECO:0000256" key="1">
    <source>
        <dbReference type="ARBA" id="ARBA00022576"/>
    </source>
</evidence>
<gene>
    <name evidence="4" type="ORF">GRI47_03655</name>
</gene>
<dbReference type="CDD" id="cd05009">
    <property type="entry name" value="SIS_GlmS_GlmD_2"/>
    <property type="match status" value="1"/>
</dbReference>
<dbReference type="SUPFAM" id="SSF53697">
    <property type="entry name" value="SIS domain"/>
    <property type="match status" value="1"/>
</dbReference>
<keyword evidence="1" id="KW-0808">Transferase</keyword>
<dbReference type="GO" id="GO:1901135">
    <property type="term" value="P:carbohydrate derivative metabolic process"/>
    <property type="evidence" value="ECO:0007669"/>
    <property type="project" value="InterPro"/>
</dbReference>
<dbReference type="InterPro" id="IPR035466">
    <property type="entry name" value="GlmS/AgaS_SIS"/>
</dbReference>
<dbReference type="CDD" id="cd05008">
    <property type="entry name" value="SIS_GlmS_GlmD_1"/>
    <property type="match status" value="1"/>
</dbReference>
<evidence type="ECO:0000313" key="4">
    <source>
        <dbReference type="EMBL" id="MXO53108.1"/>
    </source>
</evidence>
<organism evidence="4 5">
    <name type="scientific">Qipengyuania pelagi</name>
    <dbReference type="NCBI Taxonomy" id="994320"/>
    <lineage>
        <taxon>Bacteria</taxon>
        <taxon>Pseudomonadati</taxon>
        <taxon>Pseudomonadota</taxon>
        <taxon>Alphaproteobacteria</taxon>
        <taxon>Sphingomonadales</taxon>
        <taxon>Erythrobacteraceae</taxon>
        <taxon>Qipengyuania</taxon>
    </lineage>
</organism>
<protein>
    <submittedName>
        <fullName evidence="4">SIS domain-containing protein</fullName>
    </submittedName>
</protein>
<proteinExistence type="predicted"/>